<name>A0ABQ0GF88_9PEZI</name>
<protein>
    <recommendedName>
        <fullName evidence="3">DUF7703 domain-containing protein</fullName>
    </recommendedName>
</protein>
<feature type="transmembrane region" description="Helical" evidence="2">
    <location>
        <begin position="118"/>
        <end position="141"/>
    </location>
</feature>
<evidence type="ECO:0000313" key="4">
    <source>
        <dbReference type="EMBL" id="GAB1316428.1"/>
    </source>
</evidence>
<dbReference type="EMBL" id="BAAFSV010000003">
    <property type="protein sequence ID" value="GAB1316428.1"/>
    <property type="molecule type" value="Genomic_DNA"/>
</dbReference>
<keyword evidence="2" id="KW-0472">Membrane</keyword>
<comment type="caution">
    <text evidence="4">The sequence shown here is derived from an EMBL/GenBank/DDBJ whole genome shotgun (WGS) entry which is preliminary data.</text>
</comment>
<evidence type="ECO:0000256" key="1">
    <source>
        <dbReference type="SAM" id="MobiDB-lite"/>
    </source>
</evidence>
<gene>
    <name evidence="4" type="ORF">MFIFM68171_06638</name>
</gene>
<dbReference type="RefSeq" id="XP_070918159.1">
    <property type="nucleotide sequence ID" value="XM_071062058.1"/>
</dbReference>
<sequence length="415" mass="45656">MAGDFGIEAGSRNGTTLVVVLVFLSLCFYNVLELTLIIFTTFKRRSGLYFWSFIISTWGVAIWSLGFLLKNTGVASHIPNAYLLYMTFVEVGFVCMVTGQSVVLYSRLHIVLHSRKKLRFALAMIIFDGIICHVPIIVVAFGTNSPNPEPFIVPYSVYEKVQVTIFFIQELILSGLYISETVKMMRIERHMGVEIGHHGGSRKLMKHLVLVNVIIIALDITILGLEYAGYYTLQTAYKGLVYSVKLKMEFSILNRLMEMVRGVGAGGTSSGRAHTIAIRSRVDKVDKGDRVEAGDMVGGVDRVDQVGVAMDTLDGAGSAVAGKRRVRVQDAEYGGIGYSASAYRGEHDDFGRIGHGVRRDNRPVITRTTEVMVHRDDLDDSDSINTDKHGNYDTGRAGGDASVSTSSSEVQFAKA</sequence>
<feature type="transmembrane region" description="Helical" evidence="2">
    <location>
        <begin position="208"/>
        <end position="230"/>
    </location>
</feature>
<feature type="domain" description="DUF7703" evidence="3">
    <location>
        <begin position="17"/>
        <end position="261"/>
    </location>
</feature>
<evidence type="ECO:0000259" key="3">
    <source>
        <dbReference type="Pfam" id="PF24802"/>
    </source>
</evidence>
<organism evidence="4 5">
    <name type="scientific">Madurella fahalii</name>
    <dbReference type="NCBI Taxonomy" id="1157608"/>
    <lineage>
        <taxon>Eukaryota</taxon>
        <taxon>Fungi</taxon>
        <taxon>Dikarya</taxon>
        <taxon>Ascomycota</taxon>
        <taxon>Pezizomycotina</taxon>
        <taxon>Sordariomycetes</taxon>
        <taxon>Sordariomycetidae</taxon>
        <taxon>Sordariales</taxon>
        <taxon>Sordariales incertae sedis</taxon>
        <taxon>Madurella</taxon>
    </lineage>
</organism>
<feature type="transmembrane region" description="Helical" evidence="2">
    <location>
        <begin position="48"/>
        <end position="69"/>
    </location>
</feature>
<keyword evidence="5" id="KW-1185">Reference proteome</keyword>
<keyword evidence="2" id="KW-0812">Transmembrane</keyword>
<evidence type="ECO:0000313" key="5">
    <source>
        <dbReference type="Proteomes" id="UP001628179"/>
    </source>
</evidence>
<feature type="compositionally biased region" description="Polar residues" evidence="1">
    <location>
        <begin position="402"/>
        <end position="415"/>
    </location>
</feature>
<evidence type="ECO:0000256" key="2">
    <source>
        <dbReference type="SAM" id="Phobius"/>
    </source>
</evidence>
<feature type="transmembrane region" description="Helical" evidence="2">
    <location>
        <begin position="17"/>
        <end position="39"/>
    </location>
</feature>
<dbReference type="PANTHER" id="PTHR37013">
    <property type="entry name" value="INTEGRAL MEMBRANE PROTEIN (AFU_ORTHOLOGUE AFUA_1G05950)-RELATED"/>
    <property type="match status" value="1"/>
</dbReference>
<proteinExistence type="predicted"/>
<dbReference type="GeneID" id="98177381"/>
<feature type="transmembrane region" description="Helical" evidence="2">
    <location>
        <begin position="161"/>
        <end position="179"/>
    </location>
</feature>
<dbReference type="Pfam" id="PF24802">
    <property type="entry name" value="DUF7703"/>
    <property type="match status" value="1"/>
</dbReference>
<accession>A0ABQ0GF88</accession>
<feature type="transmembrane region" description="Helical" evidence="2">
    <location>
        <begin position="81"/>
        <end position="106"/>
    </location>
</feature>
<keyword evidence="2" id="KW-1133">Transmembrane helix</keyword>
<dbReference type="InterPro" id="IPR056120">
    <property type="entry name" value="DUF7703"/>
</dbReference>
<dbReference type="Proteomes" id="UP001628179">
    <property type="component" value="Unassembled WGS sequence"/>
</dbReference>
<feature type="region of interest" description="Disordered" evidence="1">
    <location>
        <begin position="376"/>
        <end position="415"/>
    </location>
</feature>
<reference evidence="4 5" key="1">
    <citation type="submission" date="2024-09" db="EMBL/GenBank/DDBJ databases">
        <title>Itraconazole resistance in Madurella fahalii resulting from another homologue of gene encoding cytochrome P450 14-alpha sterol demethylase (CYP51).</title>
        <authorList>
            <person name="Yoshioka I."/>
            <person name="Fahal A.H."/>
            <person name="Kaneko S."/>
            <person name="Yaguchi T."/>
        </authorList>
    </citation>
    <scope>NUCLEOTIDE SEQUENCE [LARGE SCALE GENOMIC DNA]</scope>
    <source>
        <strain evidence="4 5">IFM 68171</strain>
    </source>
</reference>
<dbReference type="PANTHER" id="PTHR37013:SF3">
    <property type="entry name" value="INTEGRAL MEMBRANE PROTEIN (AFU_ORTHOLOGUE AFUA_1G05950)"/>
    <property type="match status" value="1"/>
</dbReference>